<dbReference type="CDD" id="cd00156">
    <property type="entry name" value="REC"/>
    <property type="match status" value="1"/>
</dbReference>
<dbReference type="PANTHER" id="PTHR43228">
    <property type="entry name" value="TWO-COMPONENT RESPONSE REGULATOR"/>
    <property type="match status" value="1"/>
</dbReference>
<dbReference type="RefSeq" id="WP_338292935.1">
    <property type="nucleotide sequence ID" value="NZ_AP027272.1"/>
</dbReference>
<name>A0AA48HQQ6_9ALTE</name>
<evidence type="ECO:0000313" key="3">
    <source>
        <dbReference type="EMBL" id="BDX06942.1"/>
    </source>
</evidence>
<dbReference type="Gene3D" id="3.40.50.2300">
    <property type="match status" value="1"/>
</dbReference>
<accession>A0AA48HQQ6</accession>
<keyword evidence="1" id="KW-0597">Phosphoprotein</keyword>
<dbReference type="KEGG" id="pmaw:MACH26_24630"/>
<evidence type="ECO:0000256" key="1">
    <source>
        <dbReference type="PROSITE-ProRule" id="PRU00169"/>
    </source>
</evidence>
<dbReference type="Proteomes" id="UP001333710">
    <property type="component" value="Chromosome"/>
</dbReference>
<dbReference type="AlphaFoldDB" id="A0AA48HQQ6"/>
<feature type="modified residue" description="4-aspartylphosphate" evidence="1">
    <location>
        <position position="61"/>
    </location>
</feature>
<dbReference type="GO" id="GO:0000160">
    <property type="term" value="P:phosphorelay signal transduction system"/>
    <property type="evidence" value="ECO:0007669"/>
    <property type="project" value="InterPro"/>
</dbReference>
<protein>
    <recommendedName>
        <fullName evidence="2">Response regulatory domain-containing protein</fullName>
    </recommendedName>
</protein>
<dbReference type="Pfam" id="PF00072">
    <property type="entry name" value="Response_reg"/>
    <property type="match status" value="1"/>
</dbReference>
<feature type="domain" description="Response regulatory" evidence="2">
    <location>
        <begin position="11"/>
        <end position="126"/>
    </location>
</feature>
<evidence type="ECO:0000313" key="4">
    <source>
        <dbReference type="Proteomes" id="UP001333710"/>
    </source>
</evidence>
<dbReference type="SMART" id="SM00448">
    <property type="entry name" value="REC"/>
    <property type="match status" value="1"/>
</dbReference>
<dbReference type="PANTHER" id="PTHR43228:SF1">
    <property type="entry name" value="TWO-COMPONENT RESPONSE REGULATOR ARR22"/>
    <property type="match status" value="1"/>
</dbReference>
<dbReference type="InterPro" id="IPR001789">
    <property type="entry name" value="Sig_transdc_resp-reg_receiver"/>
</dbReference>
<gene>
    <name evidence="3" type="ORF">MACH26_24630</name>
</gene>
<organism evidence="3 4">
    <name type="scientific">Planctobacterium marinum</name>
    <dbReference type="NCBI Taxonomy" id="1631968"/>
    <lineage>
        <taxon>Bacteria</taxon>
        <taxon>Pseudomonadati</taxon>
        <taxon>Pseudomonadota</taxon>
        <taxon>Gammaproteobacteria</taxon>
        <taxon>Alteromonadales</taxon>
        <taxon>Alteromonadaceae</taxon>
        <taxon>Planctobacterium</taxon>
    </lineage>
</organism>
<dbReference type="EMBL" id="AP027272">
    <property type="protein sequence ID" value="BDX06942.1"/>
    <property type="molecule type" value="Genomic_DNA"/>
</dbReference>
<reference evidence="3" key="1">
    <citation type="submission" date="2023-01" db="EMBL/GenBank/DDBJ databases">
        <title>Complete genome sequence of Planctobacterium marinum strain Dej080120_11.</title>
        <authorList>
            <person name="Ueki S."/>
            <person name="Maruyama F."/>
        </authorList>
    </citation>
    <scope>NUCLEOTIDE SEQUENCE</scope>
    <source>
        <strain evidence="3">Dej080120_11</strain>
    </source>
</reference>
<proteinExistence type="predicted"/>
<dbReference type="SUPFAM" id="SSF52172">
    <property type="entry name" value="CheY-like"/>
    <property type="match status" value="1"/>
</dbReference>
<dbReference type="InterPro" id="IPR011006">
    <property type="entry name" value="CheY-like_superfamily"/>
</dbReference>
<dbReference type="PROSITE" id="PS50110">
    <property type="entry name" value="RESPONSE_REGULATORY"/>
    <property type="match status" value="1"/>
</dbReference>
<dbReference type="InterPro" id="IPR052048">
    <property type="entry name" value="ST_Response_Regulator"/>
</dbReference>
<keyword evidence="4" id="KW-1185">Reference proteome</keyword>
<evidence type="ECO:0000259" key="2">
    <source>
        <dbReference type="PROSITE" id="PS50110"/>
    </source>
</evidence>
<sequence>MAKDDIDFSTDILVVDDDEQIRSFIRIILMKLGFASVETSSNGQDVINRMRLKNYGLIFLDINLPGVDGLSLLRLIHDKYPKTKVVMCSGDSTAKNVKEAMATGAVSFLAKPVLAKNLMNLFDKLGVNYKNLLAH</sequence>